<comment type="caution">
    <text evidence="1">The sequence shown here is derived from an EMBL/GenBank/DDBJ whole genome shotgun (WGS) entry which is preliminary data.</text>
</comment>
<proteinExistence type="predicted"/>
<dbReference type="RefSeq" id="WP_190925563.1">
    <property type="nucleotide sequence ID" value="NZ_JACXJA010000006.1"/>
</dbReference>
<dbReference type="AlphaFoldDB" id="A0A927C8U9"/>
<keyword evidence="2" id="KW-1185">Reference proteome</keyword>
<accession>A0A927C8U9</accession>
<sequence>MITSDEVQKLMSEYGSPSILQSDEIRKVYGSKLDEYKGKNVQALFKTTPGTPHVITKYEYLVSAEAEVGRRLITEGHDVNTVIRTIEEKANQKLSQ</sequence>
<protein>
    <submittedName>
        <fullName evidence="1">Uncharacterized protein</fullName>
    </submittedName>
</protein>
<evidence type="ECO:0000313" key="1">
    <source>
        <dbReference type="EMBL" id="MBD2861490.1"/>
    </source>
</evidence>
<organism evidence="1 2">
    <name type="scientific">Paenibacillus oceani</name>
    <dbReference type="NCBI Taxonomy" id="2772510"/>
    <lineage>
        <taxon>Bacteria</taxon>
        <taxon>Bacillati</taxon>
        <taxon>Bacillota</taxon>
        <taxon>Bacilli</taxon>
        <taxon>Bacillales</taxon>
        <taxon>Paenibacillaceae</taxon>
        <taxon>Paenibacillus</taxon>
    </lineage>
</organism>
<evidence type="ECO:0000313" key="2">
    <source>
        <dbReference type="Proteomes" id="UP000639396"/>
    </source>
</evidence>
<reference evidence="1" key="1">
    <citation type="submission" date="2020-09" db="EMBL/GenBank/DDBJ databases">
        <title>A novel bacterium of genus Paenibacillus, isolated from South China Sea.</title>
        <authorList>
            <person name="Huang H."/>
            <person name="Mo K."/>
            <person name="Hu Y."/>
        </authorList>
    </citation>
    <scope>NUCLEOTIDE SEQUENCE</scope>
    <source>
        <strain evidence="1">IB182363</strain>
    </source>
</reference>
<dbReference type="EMBL" id="JACXJA010000006">
    <property type="protein sequence ID" value="MBD2861490.1"/>
    <property type="molecule type" value="Genomic_DNA"/>
</dbReference>
<name>A0A927C8U9_9BACL</name>
<dbReference type="Proteomes" id="UP000639396">
    <property type="component" value="Unassembled WGS sequence"/>
</dbReference>
<gene>
    <name evidence="1" type="ORF">IDH45_05740</name>
</gene>